<organism evidence="2 3">
    <name type="scientific">Litomosoides sigmodontis</name>
    <name type="common">Filarial nematode worm</name>
    <dbReference type="NCBI Taxonomy" id="42156"/>
    <lineage>
        <taxon>Eukaryota</taxon>
        <taxon>Metazoa</taxon>
        <taxon>Ecdysozoa</taxon>
        <taxon>Nematoda</taxon>
        <taxon>Chromadorea</taxon>
        <taxon>Rhabditida</taxon>
        <taxon>Spirurina</taxon>
        <taxon>Spiruromorpha</taxon>
        <taxon>Filarioidea</taxon>
        <taxon>Onchocercidae</taxon>
        <taxon>Litomosoides</taxon>
    </lineage>
</organism>
<dbReference type="OMA" id="TMAEHCT"/>
<reference evidence="2 3" key="1">
    <citation type="submission" date="2018-08" db="EMBL/GenBank/DDBJ databases">
        <authorList>
            <person name="Laetsch R D."/>
            <person name="Stevens L."/>
            <person name="Kumar S."/>
            <person name="Blaxter L. M."/>
        </authorList>
    </citation>
    <scope>NUCLEOTIDE SEQUENCE [LARGE SCALE GENOMIC DNA]</scope>
</reference>
<keyword evidence="1" id="KW-0732">Signal</keyword>
<name>A0A3P6T133_LITSI</name>
<gene>
    <name evidence="2" type="ORF">NLS_LOCUS5401</name>
</gene>
<evidence type="ECO:0000313" key="3">
    <source>
        <dbReference type="Proteomes" id="UP000277928"/>
    </source>
</evidence>
<dbReference type="EMBL" id="UYRX01000404">
    <property type="protein sequence ID" value="VDK81672.1"/>
    <property type="molecule type" value="Genomic_DNA"/>
</dbReference>
<dbReference type="OrthoDB" id="5852567at2759"/>
<proteinExistence type="predicted"/>
<feature type="chain" id="PRO_5018124332" evidence="1">
    <location>
        <begin position="23"/>
        <end position="282"/>
    </location>
</feature>
<keyword evidence="3" id="KW-1185">Reference proteome</keyword>
<evidence type="ECO:0000313" key="2">
    <source>
        <dbReference type="EMBL" id="VDK81672.1"/>
    </source>
</evidence>
<evidence type="ECO:0000256" key="1">
    <source>
        <dbReference type="SAM" id="SignalP"/>
    </source>
</evidence>
<protein>
    <submittedName>
        <fullName evidence="2">Uncharacterized protein</fullName>
    </submittedName>
</protein>
<feature type="signal peptide" evidence="1">
    <location>
        <begin position="1"/>
        <end position="22"/>
    </location>
</feature>
<sequence>MTNHCLPFLITAIVITAISNEAFVLQCQNCRCLPDYCPQTVPRSLCPCGGTETSCSRRTAEIQPIMTSARNFYYYHQYQQQQQQQIMIPQASGAQYFLLQQPIQSVAVKIPDQVITEKQQQRQQQVMQPLTSLKQHMLPQQVRIGGIQQPSPVYFVRTIEQPGQVFRQVQQISEPLASPQYIPAIPVQQAQFMLVPSMQQTQPFFLPIQIPMQTVTLQVPVTMAEHCTPRINACPLGLPSIHAVTECDNVTNTAATRCITADEARKLYTCLPQFNFNKLWDN</sequence>
<dbReference type="AlphaFoldDB" id="A0A3P6T133"/>
<dbReference type="Proteomes" id="UP000277928">
    <property type="component" value="Unassembled WGS sequence"/>
</dbReference>
<accession>A0A3P6T133</accession>